<protein>
    <recommendedName>
        <fullName evidence="3">RRM domain-containing protein</fullName>
    </recommendedName>
</protein>
<dbReference type="PANTHER" id="PTHR48025:SF1">
    <property type="entry name" value="RRM DOMAIN-CONTAINING PROTEIN"/>
    <property type="match status" value="1"/>
</dbReference>
<dbReference type="OMA" id="QTCGCYQ"/>
<dbReference type="FunFam" id="3.30.70.330:FF:000085">
    <property type="entry name" value="RNA-binding protein 4 isoform X1"/>
    <property type="match status" value="1"/>
</dbReference>
<dbReference type="GO" id="GO:0003729">
    <property type="term" value="F:mRNA binding"/>
    <property type="evidence" value="ECO:0007669"/>
    <property type="project" value="TreeGrafter"/>
</dbReference>
<dbReference type="InterPro" id="IPR012677">
    <property type="entry name" value="Nucleotide-bd_a/b_plait_sf"/>
</dbReference>
<dbReference type="STRING" id="7868.ENSCMIP00000010432"/>
<dbReference type="AlphaFoldDB" id="A0A4W3H5J1"/>
<reference evidence="4" key="4">
    <citation type="submission" date="2025-08" db="UniProtKB">
        <authorList>
            <consortium name="Ensembl"/>
        </authorList>
    </citation>
    <scope>IDENTIFICATION</scope>
</reference>
<keyword evidence="5" id="KW-1185">Reference proteome</keyword>
<dbReference type="Proteomes" id="UP000314986">
    <property type="component" value="Unassembled WGS sequence"/>
</dbReference>
<sequence length="138" mass="15603">HFILRSGLLPPKAIHSHSQPLSLSLSRLQYRQNYGFVHMEDKSAADEAIKNLHHYTLHGVPINVESSKSKVKTSTKLHVGNIGSECTNQELRARFEEYGPVIECDIVKDFAFVHMEREEDAMEAIRGLDGSEFQGELI</sequence>
<evidence type="ECO:0000313" key="4">
    <source>
        <dbReference type="Ensembl" id="ENSCMIP00000010432.1"/>
    </source>
</evidence>
<keyword evidence="1 2" id="KW-0694">RNA-binding</keyword>
<evidence type="ECO:0000259" key="3">
    <source>
        <dbReference type="PROSITE" id="PS50102"/>
    </source>
</evidence>
<dbReference type="Pfam" id="PF00076">
    <property type="entry name" value="RRM_1"/>
    <property type="match status" value="2"/>
</dbReference>
<dbReference type="InterPro" id="IPR050502">
    <property type="entry name" value="Euk_RNA-bind_prot"/>
</dbReference>
<dbReference type="Gene3D" id="3.30.70.330">
    <property type="match status" value="2"/>
</dbReference>
<dbReference type="GO" id="GO:0005634">
    <property type="term" value="C:nucleus"/>
    <property type="evidence" value="ECO:0007669"/>
    <property type="project" value="TreeGrafter"/>
</dbReference>
<organism evidence="4 5">
    <name type="scientific">Callorhinchus milii</name>
    <name type="common">Ghost shark</name>
    <dbReference type="NCBI Taxonomy" id="7868"/>
    <lineage>
        <taxon>Eukaryota</taxon>
        <taxon>Metazoa</taxon>
        <taxon>Chordata</taxon>
        <taxon>Craniata</taxon>
        <taxon>Vertebrata</taxon>
        <taxon>Chondrichthyes</taxon>
        <taxon>Holocephali</taxon>
        <taxon>Chimaeriformes</taxon>
        <taxon>Callorhinchidae</taxon>
        <taxon>Callorhinchus</taxon>
    </lineage>
</organism>
<accession>A0A4W3H5J1</accession>
<dbReference type="SUPFAM" id="SSF54928">
    <property type="entry name" value="RNA-binding domain, RBD"/>
    <property type="match status" value="1"/>
</dbReference>
<dbReference type="InParanoid" id="A0A4W3H5J1"/>
<dbReference type="SMART" id="SM00360">
    <property type="entry name" value="RRM"/>
    <property type="match status" value="1"/>
</dbReference>
<reference evidence="4" key="5">
    <citation type="submission" date="2025-09" db="UniProtKB">
        <authorList>
            <consortium name="Ensembl"/>
        </authorList>
    </citation>
    <scope>IDENTIFICATION</scope>
</reference>
<evidence type="ECO:0000256" key="1">
    <source>
        <dbReference type="ARBA" id="ARBA00022884"/>
    </source>
</evidence>
<name>A0A4W3H5J1_CALMI</name>
<dbReference type="PROSITE" id="PS50102">
    <property type="entry name" value="RRM"/>
    <property type="match status" value="1"/>
</dbReference>
<evidence type="ECO:0000256" key="2">
    <source>
        <dbReference type="PROSITE-ProRule" id="PRU00176"/>
    </source>
</evidence>
<dbReference type="GeneTree" id="ENSGT00940000163468"/>
<dbReference type="PANTHER" id="PTHR48025">
    <property type="entry name" value="OS02G0815200 PROTEIN"/>
    <property type="match status" value="1"/>
</dbReference>
<proteinExistence type="predicted"/>
<feature type="domain" description="RRM" evidence="3">
    <location>
        <begin position="75"/>
        <end position="138"/>
    </location>
</feature>
<evidence type="ECO:0000313" key="5">
    <source>
        <dbReference type="Proteomes" id="UP000314986"/>
    </source>
</evidence>
<dbReference type="Ensembl" id="ENSCMIT00000010704.1">
    <property type="protein sequence ID" value="ENSCMIP00000010432.1"/>
    <property type="gene ID" value="ENSCMIG00000005511.1"/>
</dbReference>
<reference evidence="5" key="2">
    <citation type="journal article" date="2007" name="PLoS Biol.">
        <title>Survey sequencing and comparative analysis of the elephant shark (Callorhinchus milii) genome.</title>
        <authorList>
            <person name="Venkatesh B."/>
            <person name="Kirkness E.F."/>
            <person name="Loh Y.H."/>
            <person name="Halpern A.L."/>
            <person name="Lee A.P."/>
            <person name="Johnson J."/>
            <person name="Dandona N."/>
            <person name="Viswanathan L.D."/>
            <person name="Tay A."/>
            <person name="Venter J.C."/>
            <person name="Strausberg R.L."/>
            <person name="Brenner S."/>
        </authorList>
    </citation>
    <scope>NUCLEOTIDE SEQUENCE [LARGE SCALE GENOMIC DNA]</scope>
</reference>
<reference evidence="5" key="1">
    <citation type="journal article" date="2006" name="Science">
        <title>Ancient noncoding elements conserved in the human genome.</title>
        <authorList>
            <person name="Venkatesh B."/>
            <person name="Kirkness E.F."/>
            <person name="Loh Y.H."/>
            <person name="Halpern A.L."/>
            <person name="Lee A.P."/>
            <person name="Johnson J."/>
            <person name="Dandona N."/>
            <person name="Viswanathan L.D."/>
            <person name="Tay A."/>
            <person name="Venter J.C."/>
            <person name="Strausberg R.L."/>
            <person name="Brenner S."/>
        </authorList>
    </citation>
    <scope>NUCLEOTIDE SEQUENCE [LARGE SCALE GENOMIC DNA]</scope>
</reference>
<reference evidence="5" key="3">
    <citation type="journal article" date="2014" name="Nature">
        <title>Elephant shark genome provides unique insights into gnathostome evolution.</title>
        <authorList>
            <consortium name="International Elephant Shark Genome Sequencing Consortium"/>
            <person name="Venkatesh B."/>
            <person name="Lee A.P."/>
            <person name="Ravi V."/>
            <person name="Maurya A.K."/>
            <person name="Lian M.M."/>
            <person name="Swann J.B."/>
            <person name="Ohta Y."/>
            <person name="Flajnik M.F."/>
            <person name="Sutoh Y."/>
            <person name="Kasahara M."/>
            <person name="Hoon S."/>
            <person name="Gangu V."/>
            <person name="Roy S.W."/>
            <person name="Irimia M."/>
            <person name="Korzh V."/>
            <person name="Kondrychyn I."/>
            <person name="Lim Z.W."/>
            <person name="Tay B.H."/>
            <person name="Tohari S."/>
            <person name="Kong K.W."/>
            <person name="Ho S."/>
            <person name="Lorente-Galdos B."/>
            <person name="Quilez J."/>
            <person name="Marques-Bonet T."/>
            <person name="Raney B.J."/>
            <person name="Ingham P.W."/>
            <person name="Tay A."/>
            <person name="Hillier L.W."/>
            <person name="Minx P."/>
            <person name="Boehm T."/>
            <person name="Wilson R.K."/>
            <person name="Brenner S."/>
            <person name="Warren W.C."/>
        </authorList>
    </citation>
    <scope>NUCLEOTIDE SEQUENCE [LARGE SCALE GENOMIC DNA]</scope>
</reference>
<dbReference type="InterPro" id="IPR035979">
    <property type="entry name" value="RBD_domain_sf"/>
</dbReference>
<dbReference type="InterPro" id="IPR000504">
    <property type="entry name" value="RRM_dom"/>
</dbReference>